<evidence type="ECO:0000259" key="3">
    <source>
        <dbReference type="Pfam" id="PF00534"/>
    </source>
</evidence>
<evidence type="ECO:0000313" key="5">
    <source>
        <dbReference type="EMBL" id="MFC4337223.1"/>
    </source>
</evidence>
<organism evidence="5 6">
    <name type="scientific">Salininema proteolyticum</name>
    <dbReference type="NCBI Taxonomy" id="1607685"/>
    <lineage>
        <taxon>Bacteria</taxon>
        <taxon>Bacillati</taxon>
        <taxon>Actinomycetota</taxon>
        <taxon>Actinomycetes</taxon>
        <taxon>Glycomycetales</taxon>
        <taxon>Glycomycetaceae</taxon>
        <taxon>Salininema</taxon>
    </lineage>
</organism>
<feature type="domain" description="Glycosyltransferase subfamily 4-like N-terminal" evidence="4">
    <location>
        <begin position="184"/>
        <end position="294"/>
    </location>
</feature>
<dbReference type="Pfam" id="PF00534">
    <property type="entry name" value="Glycos_transf_1"/>
    <property type="match status" value="1"/>
</dbReference>
<feature type="domain" description="Glycosyl transferase family 1" evidence="3">
    <location>
        <begin position="329"/>
        <end position="491"/>
    </location>
</feature>
<dbReference type="EMBL" id="JBHSDK010000028">
    <property type="protein sequence ID" value="MFC4337223.1"/>
    <property type="molecule type" value="Genomic_DNA"/>
</dbReference>
<accession>A0ABV8U3G1</accession>
<dbReference type="EC" id="2.4.-.-" evidence="5"/>
<evidence type="ECO:0000259" key="4">
    <source>
        <dbReference type="Pfam" id="PF13439"/>
    </source>
</evidence>
<reference evidence="6" key="1">
    <citation type="journal article" date="2019" name="Int. J. Syst. Evol. Microbiol.">
        <title>The Global Catalogue of Microorganisms (GCM) 10K type strain sequencing project: providing services to taxonomists for standard genome sequencing and annotation.</title>
        <authorList>
            <consortium name="The Broad Institute Genomics Platform"/>
            <consortium name="The Broad Institute Genome Sequencing Center for Infectious Disease"/>
            <person name="Wu L."/>
            <person name="Ma J."/>
        </authorList>
    </citation>
    <scope>NUCLEOTIDE SEQUENCE [LARGE SCALE GENOMIC DNA]</scope>
    <source>
        <strain evidence="6">IBRC-M 10908</strain>
    </source>
</reference>
<dbReference type="Pfam" id="PF13439">
    <property type="entry name" value="Glyco_transf_4"/>
    <property type="match status" value="1"/>
</dbReference>
<dbReference type="CDD" id="cd03801">
    <property type="entry name" value="GT4_PimA-like"/>
    <property type="match status" value="1"/>
</dbReference>
<name>A0ABV8U3G1_9ACTN</name>
<protein>
    <submittedName>
        <fullName evidence="5">Glycosyltransferase family 4 protein</fullName>
        <ecNumber evidence="5">2.4.-.-</ecNumber>
    </submittedName>
</protein>
<keyword evidence="2 5" id="KW-0808">Transferase</keyword>
<dbReference type="GO" id="GO:0016757">
    <property type="term" value="F:glycosyltransferase activity"/>
    <property type="evidence" value="ECO:0007669"/>
    <property type="project" value="UniProtKB-KW"/>
</dbReference>
<comment type="caution">
    <text evidence="5">The sequence shown here is derived from an EMBL/GenBank/DDBJ whole genome shotgun (WGS) entry which is preliminary data.</text>
</comment>
<dbReference type="Proteomes" id="UP001595823">
    <property type="component" value="Unassembled WGS sequence"/>
</dbReference>
<dbReference type="InterPro" id="IPR028098">
    <property type="entry name" value="Glyco_trans_4-like_N"/>
</dbReference>
<dbReference type="RefSeq" id="WP_380623983.1">
    <property type="nucleotide sequence ID" value="NZ_JBHSDK010000028.1"/>
</dbReference>
<dbReference type="PANTHER" id="PTHR12526:SF600">
    <property type="entry name" value="GLYCOSYL TRANSFERASE GROUP 1"/>
    <property type="match status" value="1"/>
</dbReference>
<dbReference type="InterPro" id="IPR001296">
    <property type="entry name" value="Glyco_trans_1"/>
</dbReference>
<keyword evidence="1 5" id="KW-0328">Glycosyltransferase</keyword>
<evidence type="ECO:0000256" key="2">
    <source>
        <dbReference type="ARBA" id="ARBA00022679"/>
    </source>
</evidence>
<evidence type="ECO:0000256" key="1">
    <source>
        <dbReference type="ARBA" id="ARBA00022676"/>
    </source>
</evidence>
<keyword evidence="6" id="KW-1185">Reference proteome</keyword>
<dbReference type="Gene3D" id="3.40.50.2000">
    <property type="entry name" value="Glycogen Phosphorylase B"/>
    <property type="match status" value="2"/>
</dbReference>
<gene>
    <name evidence="5" type="ORF">ACFPET_18635</name>
</gene>
<dbReference type="SUPFAM" id="SSF53756">
    <property type="entry name" value="UDP-Glycosyltransferase/glycogen phosphorylase"/>
    <property type="match status" value="1"/>
</dbReference>
<proteinExistence type="predicted"/>
<sequence length="532" mass="58600">MSTSERGGSRGTVAMLVDNPVVRDSRVQKAAQFLADGDWDVTLFGYAPEDEPDEFALGRARVVRVPSGQMPDVLRLRRAVAHVRNPLSYGSRDKAAFKETRMRAKVVDGAVRRGRPLEGGDLDGKDLYDRLADRAPFWTAARYRWTVKRARQTRRRSRSTGVKWNGRLEKAAVNAMRRLGVREYWRHSYSMPLAHEEAMLQEVLRLRPDVIHCQDFAPLRVAVRAKEILALAGHRAAVVYDAHEFVAGVSGHGPAWNAGLVDYERSYIAGADRIVTVSEGVADELAESYRLSRRPDIVLNVPLRFDPDSFTADGWVSPGGNTDVRADCGLGPDTPLLLYMGGATEPRGLNTLIDALDLLPEAHAALVCATGGRNRFLPVLMDRAERLGVADRVHLKPYVPFDKLVGYIRSADVGVHPLRRGPVNHEVALPTKLFEYAQARVPVAVSDCRTMAAFVSEHGNGEVFPADDAQGLAAAVSEVLADPEAYRRVYEDGGLAETYSWEAQAGIYHEIFTDLMDGRVPGTAPEQQAASL</sequence>
<dbReference type="PANTHER" id="PTHR12526">
    <property type="entry name" value="GLYCOSYLTRANSFERASE"/>
    <property type="match status" value="1"/>
</dbReference>
<evidence type="ECO:0000313" key="6">
    <source>
        <dbReference type="Proteomes" id="UP001595823"/>
    </source>
</evidence>